<dbReference type="EMBL" id="CP000251">
    <property type="protein sequence ID" value="ABC80810.1"/>
    <property type="molecule type" value="Genomic_DNA"/>
</dbReference>
<evidence type="ECO:0000313" key="3">
    <source>
        <dbReference type="Proteomes" id="UP000001935"/>
    </source>
</evidence>
<dbReference type="Proteomes" id="UP000001935">
    <property type="component" value="Chromosome"/>
</dbReference>
<protein>
    <recommendedName>
        <fullName evidence="4">DUF1360 domain-containing protein</fullName>
    </recommendedName>
</protein>
<evidence type="ECO:0000313" key="2">
    <source>
        <dbReference type="EMBL" id="ABC80810.1"/>
    </source>
</evidence>
<proteinExistence type="predicted"/>
<evidence type="ECO:0000256" key="1">
    <source>
        <dbReference type="SAM" id="Phobius"/>
    </source>
</evidence>
<dbReference type="Pfam" id="PF07098">
    <property type="entry name" value="DUF1360"/>
    <property type="match status" value="1"/>
</dbReference>
<dbReference type="RefSeq" id="WP_011420093.1">
    <property type="nucleotide sequence ID" value="NC_007760.1"/>
</dbReference>
<dbReference type="OrthoDB" id="5512748at2"/>
<dbReference type="HOGENOM" id="CLU_147823_0_0_7"/>
<feature type="transmembrane region" description="Helical" evidence="1">
    <location>
        <begin position="45"/>
        <end position="67"/>
    </location>
</feature>
<keyword evidence="1" id="KW-0812">Transmembrane</keyword>
<gene>
    <name evidence="2" type="ordered locus">Adeh_1035</name>
</gene>
<dbReference type="InterPro" id="IPR010773">
    <property type="entry name" value="Mycophage_PG1_Gp7"/>
</dbReference>
<evidence type="ECO:0008006" key="4">
    <source>
        <dbReference type="Google" id="ProtNLM"/>
    </source>
</evidence>
<keyword evidence="1" id="KW-1133">Transmembrane helix</keyword>
<dbReference type="KEGG" id="ade:Adeh_1035"/>
<dbReference type="AlphaFoldDB" id="Q2IPS5"/>
<organism evidence="2 3">
    <name type="scientific">Anaeromyxobacter dehalogenans (strain 2CP-C)</name>
    <dbReference type="NCBI Taxonomy" id="290397"/>
    <lineage>
        <taxon>Bacteria</taxon>
        <taxon>Pseudomonadati</taxon>
        <taxon>Myxococcota</taxon>
        <taxon>Myxococcia</taxon>
        <taxon>Myxococcales</taxon>
        <taxon>Cystobacterineae</taxon>
        <taxon>Anaeromyxobacteraceae</taxon>
        <taxon>Anaeromyxobacter</taxon>
    </lineage>
</organism>
<feature type="transmembrane region" description="Helical" evidence="1">
    <location>
        <begin position="6"/>
        <end position="25"/>
    </location>
</feature>
<dbReference type="eggNOG" id="ENOG5031V2D">
    <property type="taxonomic scope" value="Bacteria"/>
</dbReference>
<reference evidence="2 3" key="1">
    <citation type="submission" date="2006-01" db="EMBL/GenBank/DDBJ databases">
        <title>Complete sequence of Anaeromyxobacter dehalogenans 2CP-C.</title>
        <authorList>
            <consortium name="US DOE Joint Genome Institute"/>
            <person name="Copeland A."/>
            <person name="Lucas S."/>
            <person name="Lapidus A."/>
            <person name="Barry K."/>
            <person name="Detter J.C."/>
            <person name="Glavina T."/>
            <person name="Hammon N."/>
            <person name="Israni S."/>
            <person name="Pitluck S."/>
            <person name="Brettin T."/>
            <person name="Bruce D."/>
            <person name="Han C."/>
            <person name="Tapia R."/>
            <person name="Gilna P."/>
            <person name="Kiss H."/>
            <person name="Schmutz J."/>
            <person name="Larimer F."/>
            <person name="Land M."/>
            <person name="Kyrpides N."/>
            <person name="Anderson I."/>
            <person name="Sanford R.A."/>
            <person name="Ritalahti K.M."/>
            <person name="Thomas H.S."/>
            <person name="Kirby J.R."/>
            <person name="Zhulin I.B."/>
            <person name="Loeffler F.E."/>
            <person name="Richardson P."/>
        </authorList>
    </citation>
    <scope>NUCLEOTIDE SEQUENCE [LARGE SCALE GENOMIC DNA]</scope>
    <source>
        <strain evidence="2 3">2CP-C</strain>
    </source>
</reference>
<sequence>MPLPVEALWTCAVLAMVVSGTSFTITGTEIFEPMRRLLSARSEWLGHLTACFYCTSHWVTFLLVALYRPVLVSTGFLPVDLAISAFFVVQLAAYLTGLLFKSYSVIIPVKAAMQQAMEAARAAHRAQRTGTVGAASDADVRGAQEAG</sequence>
<name>Q2IPS5_ANADE</name>
<accession>Q2IPS5</accession>
<feature type="transmembrane region" description="Helical" evidence="1">
    <location>
        <begin position="79"/>
        <end position="100"/>
    </location>
</feature>
<keyword evidence="1" id="KW-0472">Membrane</keyword>